<sequence length="175" mass="18859">MHRAAPHRTAPHRTEHLFVSGRLTSSSQRGTRRLPPESPVSAIDSSVTHSLCPSVPPSRWMNEQHPLCGKASAILDMKMMKAQAQAQPGPAQPTHPPPFQPMAPSSVASESNSRPRAKSAALDGVRDPHPAAEILAANEVPAWLRSSPDRVRAGKKERGGFFLQSFGMLGRTDPA</sequence>
<reference evidence="2 3" key="1">
    <citation type="submission" date="2016-04" db="EMBL/GenBank/DDBJ databases">
        <title>A degradative enzymes factory behind the ericoid mycorrhizal symbiosis.</title>
        <authorList>
            <consortium name="DOE Joint Genome Institute"/>
            <person name="Martino E."/>
            <person name="Morin E."/>
            <person name="Grelet G."/>
            <person name="Kuo A."/>
            <person name="Kohler A."/>
            <person name="Daghino S."/>
            <person name="Barry K."/>
            <person name="Choi C."/>
            <person name="Cichocki N."/>
            <person name="Clum A."/>
            <person name="Copeland A."/>
            <person name="Hainaut M."/>
            <person name="Haridas S."/>
            <person name="Labutti K."/>
            <person name="Lindquist E."/>
            <person name="Lipzen A."/>
            <person name="Khouja H.-R."/>
            <person name="Murat C."/>
            <person name="Ohm R."/>
            <person name="Olson A."/>
            <person name="Spatafora J."/>
            <person name="Veneault-Fourrey C."/>
            <person name="Henrissat B."/>
            <person name="Grigoriev I."/>
            <person name="Martin F."/>
            <person name="Perotto S."/>
        </authorList>
    </citation>
    <scope>NUCLEOTIDE SEQUENCE [LARGE SCALE GENOMIC DNA]</scope>
    <source>
        <strain evidence="2 3">E</strain>
    </source>
</reference>
<evidence type="ECO:0000256" key="1">
    <source>
        <dbReference type="SAM" id="MobiDB-lite"/>
    </source>
</evidence>
<name>A0A2J6SYL6_9HELO</name>
<feature type="region of interest" description="Disordered" evidence="1">
    <location>
        <begin position="79"/>
        <end position="125"/>
    </location>
</feature>
<feature type="compositionally biased region" description="Pro residues" evidence="1">
    <location>
        <begin position="90"/>
        <end position="101"/>
    </location>
</feature>
<feature type="region of interest" description="Disordered" evidence="1">
    <location>
        <begin position="22"/>
        <end position="48"/>
    </location>
</feature>
<evidence type="ECO:0000313" key="2">
    <source>
        <dbReference type="EMBL" id="PMD55859.1"/>
    </source>
</evidence>
<dbReference type="GeneID" id="36591679"/>
<keyword evidence="3" id="KW-1185">Reference proteome</keyword>
<protein>
    <submittedName>
        <fullName evidence="2">Uncharacterized protein</fullName>
    </submittedName>
</protein>
<gene>
    <name evidence="2" type="ORF">K444DRAFT_633387</name>
</gene>
<dbReference type="RefSeq" id="XP_024732763.1">
    <property type="nucleotide sequence ID" value="XM_024883602.1"/>
</dbReference>
<organism evidence="2 3">
    <name type="scientific">Hyaloscypha bicolor E</name>
    <dbReference type="NCBI Taxonomy" id="1095630"/>
    <lineage>
        <taxon>Eukaryota</taxon>
        <taxon>Fungi</taxon>
        <taxon>Dikarya</taxon>
        <taxon>Ascomycota</taxon>
        <taxon>Pezizomycotina</taxon>
        <taxon>Leotiomycetes</taxon>
        <taxon>Helotiales</taxon>
        <taxon>Hyaloscyphaceae</taxon>
        <taxon>Hyaloscypha</taxon>
        <taxon>Hyaloscypha bicolor</taxon>
    </lineage>
</organism>
<dbReference type="InParanoid" id="A0A2J6SYL6"/>
<dbReference type="AlphaFoldDB" id="A0A2J6SYL6"/>
<proteinExistence type="predicted"/>
<evidence type="ECO:0000313" key="3">
    <source>
        <dbReference type="Proteomes" id="UP000235371"/>
    </source>
</evidence>
<dbReference type="EMBL" id="KZ613854">
    <property type="protein sequence ID" value="PMD55859.1"/>
    <property type="molecule type" value="Genomic_DNA"/>
</dbReference>
<dbReference type="Proteomes" id="UP000235371">
    <property type="component" value="Unassembled WGS sequence"/>
</dbReference>
<accession>A0A2J6SYL6</accession>